<proteinExistence type="predicted"/>
<gene>
    <name evidence="1" type="ORF">APY94_09085</name>
</gene>
<comment type="caution">
    <text evidence="1">The sequence shown here is derived from an EMBL/GenBank/DDBJ whole genome shotgun (WGS) entry which is preliminary data.</text>
</comment>
<evidence type="ECO:0000313" key="2">
    <source>
        <dbReference type="Proteomes" id="UP000053462"/>
    </source>
</evidence>
<dbReference type="Proteomes" id="UP000053462">
    <property type="component" value="Unassembled WGS sequence"/>
</dbReference>
<keyword evidence="2" id="KW-1185">Reference proteome</keyword>
<dbReference type="AlphaFoldDB" id="A0A100XWW1"/>
<accession>A0A100XWW1</accession>
<reference evidence="1 2" key="1">
    <citation type="submission" date="2015-10" db="EMBL/GenBank/DDBJ databases">
        <title>Draft genome sequence of Thermococcus celericrescens strain DSM 17994.</title>
        <authorList>
            <person name="Hong S.-J."/>
            <person name="Park C.-E."/>
            <person name="Shin J.-H."/>
        </authorList>
    </citation>
    <scope>NUCLEOTIDE SEQUENCE [LARGE SCALE GENOMIC DNA]</scope>
    <source>
        <strain evidence="1 2">DSM 17994</strain>
    </source>
</reference>
<organism evidence="1 2">
    <name type="scientific">Thermococcus celericrescens</name>
    <dbReference type="NCBI Taxonomy" id="227598"/>
    <lineage>
        <taxon>Archaea</taxon>
        <taxon>Methanobacteriati</taxon>
        <taxon>Methanobacteriota</taxon>
        <taxon>Thermococci</taxon>
        <taxon>Thermococcales</taxon>
        <taxon>Thermococcaceae</taxon>
        <taxon>Thermococcus</taxon>
    </lineage>
</organism>
<name>A0A100XWW1_9EURY</name>
<protein>
    <submittedName>
        <fullName evidence="1">Uncharacterized protein</fullName>
    </submittedName>
</protein>
<dbReference type="EMBL" id="LLYW01000031">
    <property type="protein sequence ID" value="KUH32663.1"/>
    <property type="molecule type" value="Genomic_DNA"/>
</dbReference>
<dbReference type="RefSeq" id="WP_058939329.1">
    <property type="nucleotide sequence ID" value="NZ_LLYW01000031.1"/>
</dbReference>
<dbReference type="STRING" id="227598.APY94_09085"/>
<dbReference type="OrthoDB" id="85425at2157"/>
<sequence>MRVSIMRPIFRPEDVLNPGFVLYPYHIFHLKLFYKRLGRSDRVLDYFAYVDLYRLGAERGDGFIDLYEWDVEERSVMEPLVDYGEARMKAFESAIAWGNSRIVSWWLPRIEIVREARAYKVFWLYEKEGEKLIMDSLDGKEFSLDAVTGKGGRKCRGPFCR</sequence>
<evidence type="ECO:0000313" key="1">
    <source>
        <dbReference type="EMBL" id="KUH32663.1"/>
    </source>
</evidence>